<evidence type="ECO:0000313" key="3">
    <source>
        <dbReference type="Proteomes" id="UP000054845"/>
    </source>
</evidence>
<feature type="compositionally biased region" description="Polar residues" evidence="1">
    <location>
        <begin position="489"/>
        <end position="506"/>
    </location>
</feature>
<name>A0A0N7L8Z2_9BASI</name>
<evidence type="ECO:0000313" key="2">
    <source>
        <dbReference type="EMBL" id="CEH12338.1"/>
    </source>
</evidence>
<feature type="region of interest" description="Disordered" evidence="1">
    <location>
        <begin position="219"/>
        <end position="297"/>
    </location>
</feature>
<feature type="region of interest" description="Disordered" evidence="1">
    <location>
        <begin position="379"/>
        <end position="506"/>
    </location>
</feature>
<feature type="compositionally biased region" description="Low complexity" evidence="1">
    <location>
        <begin position="436"/>
        <end position="448"/>
    </location>
</feature>
<protein>
    <submittedName>
        <fullName evidence="2">Uncharacterized protein</fullName>
    </submittedName>
</protein>
<dbReference type="Proteomes" id="UP000054845">
    <property type="component" value="Unassembled WGS sequence"/>
</dbReference>
<feature type="region of interest" description="Disordered" evidence="1">
    <location>
        <begin position="145"/>
        <end position="174"/>
    </location>
</feature>
<dbReference type="OrthoDB" id="10334956at2759"/>
<feature type="region of interest" description="Disordered" evidence="1">
    <location>
        <begin position="50"/>
        <end position="113"/>
    </location>
</feature>
<organism evidence="2 3">
    <name type="scientific">Ceraceosorus bombacis</name>
    <dbReference type="NCBI Taxonomy" id="401625"/>
    <lineage>
        <taxon>Eukaryota</taxon>
        <taxon>Fungi</taxon>
        <taxon>Dikarya</taxon>
        <taxon>Basidiomycota</taxon>
        <taxon>Ustilaginomycotina</taxon>
        <taxon>Exobasidiomycetes</taxon>
        <taxon>Ceraceosorales</taxon>
        <taxon>Ceraceosoraceae</taxon>
        <taxon>Ceraceosorus</taxon>
    </lineage>
</organism>
<proteinExistence type="predicted"/>
<feature type="compositionally biased region" description="Pro residues" evidence="1">
    <location>
        <begin position="456"/>
        <end position="469"/>
    </location>
</feature>
<feature type="compositionally biased region" description="Low complexity" evidence="1">
    <location>
        <begin position="228"/>
        <end position="237"/>
    </location>
</feature>
<feature type="region of interest" description="Disordered" evidence="1">
    <location>
        <begin position="556"/>
        <end position="595"/>
    </location>
</feature>
<dbReference type="EMBL" id="CCYA01000149">
    <property type="protein sequence ID" value="CEH12338.1"/>
    <property type="molecule type" value="Genomic_DNA"/>
</dbReference>
<reference evidence="2 3" key="1">
    <citation type="submission" date="2014-09" db="EMBL/GenBank/DDBJ databases">
        <authorList>
            <person name="Magalhaes I.L.F."/>
            <person name="Oliveira U."/>
            <person name="Santos F.R."/>
            <person name="Vidigal T.H.D.A."/>
            <person name="Brescovit A.D."/>
            <person name="Santos A.J."/>
        </authorList>
    </citation>
    <scope>NUCLEOTIDE SEQUENCE [LARGE SCALE GENOMIC DNA]</scope>
</reference>
<accession>A0A0N7L8Z2</accession>
<evidence type="ECO:0000256" key="1">
    <source>
        <dbReference type="SAM" id="MobiDB-lite"/>
    </source>
</evidence>
<sequence>MRQSPRQAALQLSVSTTDLPCGIANAARSPSASFSSAFGPLRRAAAAMARTASGSRTEELPVASDNPQIALDQGHESSFLSLGPDSPMLGSSSTSSMGNPAMRGRSKTISSGTAQPISSFEEWDEATQKFSAGFLRRLTKRPTHGDVRSAFTEEGSVPAKTPSEKPDDAQSRGGVPQNGYTIEFVTGSESGPALATATVTRLDLPAVVEISPLPTASEIFPATPCSPPSARRALSPPQTVWPARDSLQLSSDHSPPLPVVPHRTKSSLRGRNLESKLDRSKKRRDPASVSNSTLPDDMLALAPPFEYRVCNTASTVALPLQQLECSPTLGSHIQHEIDAQLQRDVQSRLAVPASMPYSVLPAPGSRRPSLRPYRSMGEMQSHVEPLNQSSTTQQATLARKDTTLPAEASTAPYPTDLRARRGAGGALQISIDTPELSLRQSRSQTLRSPGRRLFNSPPPCPPPSTPLPAIPSSAPPMERTPRARPNPADGTQSTAGHTSRSPSSIHQVPQTFASLEDAISFLAYDERRISSSSTACSSAISRDSFQAFSPAGSIITTSGLSDHGDPQTPMTPLEQAWDDESEPKRTISGPASSCADAAAPAAAPATKDLRQRSSACCVDGDATLFSCFGNVLMLDTLGTQCADWASHQQQHVEPNAEDLGINFGYAI</sequence>
<dbReference type="AlphaFoldDB" id="A0A0N7L8Z2"/>
<feature type="compositionally biased region" description="Polar residues" evidence="1">
    <location>
        <begin position="386"/>
        <end position="396"/>
    </location>
</feature>
<keyword evidence="3" id="KW-1185">Reference proteome</keyword>